<dbReference type="InterPro" id="IPR023408">
    <property type="entry name" value="MscS_beta-dom_sf"/>
</dbReference>
<proteinExistence type="inferred from homology"/>
<dbReference type="RefSeq" id="WP_250927111.1">
    <property type="nucleotide sequence ID" value="NZ_JAMQBK010000008.1"/>
</dbReference>
<evidence type="ECO:0000259" key="9">
    <source>
        <dbReference type="Pfam" id="PF21082"/>
    </source>
</evidence>
<dbReference type="SUPFAM" id="SSF82689">
    <property type="entry name" value="Mechanosensitive channel protein MscS (YggB), C-terminal domain"/>
    <property type="match status" value="1"/>
</dbReference>
<keyword evidence="5 7" id="KW-1133">Transmembrane helix</keyword>
<name>A0ABT0TY39_9BACT</name>
<evidence type="ECO:0000313" key="12">
    <source>
        <dbReference type="Proteomes" id="UP001202961"/>
    </source>
</evidence>
<feature type="transmembrane region" description="Helical" evidence="7">
    <location>
        <begin position="252"/>
        <end position="273"/>
    </location>
</feature>
<dbReference type="SUPFAM" id="SSF50182">
    <property type="entry name" value="Sm-like ribonucleoproteins"/>
    <property type="match status" value="1"/>
</dbReference>
<protein>
    <submittedName>
        <fullName evidence="11">Mechanosensitive ion channel family protein</fullName>
    </submittedName>
</protein>
<feature type="transmembrane region" description="Helical" evidence="7">
    <location>
        <begin position="329"/>
        <end position="348"/>
    </location>
</feature>
<dbReference type="PANTHER" id="PTHR30566">
    <property type="entry name" value="YNAI-RELATED MECHANOSENSITIVE ION CHANNEL"/>
    <property type="match status" value="1"/>
</dbReference>
<dbReference type="InterPro" id="IPR006685">
    <property type="entry name" value="MscS_channel_2nd"/>
</dbReference>
<evidence type="ECO:0000256" key="3">
    <source>
        <dbReference type="ARBA" id="ARBA00022475"/>
    </source>
</evidence>
<dbReference type="EMBL" id="JAMQBK010000008">
    <property type="protein sequence ID" value="MCM2369445.1"/>
    <property type="molecule type" value="Genomic_DNA"/>
</dbReference>
<comment type="similarity">
    <text evidence="2">Belongs to the MscS (TC 1.A.23) family.</text>
</comment>
<feature type="domain" description="Mechanosensitive ion channel transmembrane helices 2/3" evidence="10">
    <location>
        <begin position="336"/>
        <end position="376"/>
    </location>
</feature>
<dbReference type="Pfam" id="PF21082">
    <property type="entry name" value="MS_channel_3rd"/>
    <property type="match status" value="1"/>
</dbReference>
<keyword evidence="3" id="KW-1003">Cell membrane</keyword>
<evidence type="ECO:0000256" key="4">
    <source>
        <dbReference type="ARBA" id="ARBA00022692"/>
    </source>
</evidence>
<dbReference type="InterPro" id="IPR011066">
    <property type="entry name" value="MscS_channel_C_sf"/>
</dbReference>
<dbReference type="Gene3D" id="2.30.30.60">
    <property type="match status" value="1"/>
</dbReference>
<accession>A0ABT0TY39</accession>
<evidence type="ECO:0000259" key="10">
    <source>
        <dbReference type="Pfam" id="PF21088"/>
    </source>
</evidence>
<organism evidence="11 12">
    <name type="scientific">Aporhodopirellula aestuarii</name>
    <dbReference type="NCBI Taxonomy" id="2950107"/>
    <lineage>
        <taxon>Bacteria</taxon>
        <taxon>Pseudomonadati</taxon>
        <taxon>Planctomycetota</taxon>
        <taxon>Planctomycetia</taxon>
        <taxon>Pirellulales</taxon>
        <taxon>Pirellulaceae</taxon>
        <taxon>Aporhodopirellula</taxon>
    </lineage>
</organism>
<evidence type="ECO:0000256" key="7">
    <source>
        <dbReference type="SAM" id="Phobius"/>
    </source>
</evidence>
<dbReference type="Gene3D" id="1.10.287.1260">
    <property type="match status" value="1"/>
</dbReference>
<gene>
    <name evidence="11" type="ORF">NB063_02300</name>
</gene>
<feature type="domain" description="Mechanosensitive ion channel MscS C-terminal" evidence="9">
    <location>
        <begin position="453"/>
        <end position="538"/>
    </location>
</feature>
<dbReference type="PANTHER" id="PTHR30566:SF25">
    <property type="entry name" value="INNER MEMBRANE PROTEIN"/>
    <property type="match status" value="1"/>
</dbReference>
<sequence length="575" mass="64204">MVFCLGWAPPHLAAQGPGDIKAADTSSPRDTLRSFIDACNELHEHITSSPGYYDRSNQEHVAIAERVLDCIDDSELPAFVRTDRAGEAAVCLKEILDRVELPPWDQIPDMAEIVAAGGREKLPVYRIPDTRITISLVEQGRNRLEYLFSPGTVDRAPGYFKSIAANPYRTEGTPVSKDFYRWYLSAPGHPALASVVDRLPENMRLGRTWGLANWKWPGLLVTLLVGLALMALTFRAHIALTNRARDKSLFRYWLTIVFPIAAMLIPLAVKYVGYRYLTMRGTPLYILEFSCELTALLAAILVIVGASNRVAASIIASPSVNPAGLNAQLIRIMSKLASLVVAVILFLVEGQYLGIPIATLLASAGIGGVAVALSAQNTLKTLFGTLMILSDKPFRVGERIIFKQYDGVVEDIGIRLTSIRLLSGPQVTIPNDQLAENDIQNVSRRPYIRRVGEIHIPLDTPCEKVEQAVAIIRDALQDHEGLDPNHPPRVCFHEFMPGAFSVQFTYWFTPPDRWKFREFSEKLNFEIFRKFEALGIQFSLPLRHSFWKQDDQQGPLDVNLLRDGEQQTAESNERS</sequence>
<keyword evidence="12" id="KW-1185">Reference proteome</keyword>
<evidence type="ECO:0000259" key="8">
    <source>
        <dbReference type="Pfam" id="PF00924"/>
    </source>
</evidence>
<evidence type="ECO:0000256" key="1">
    <source>
        <dbReference type="ARBA" id="ARBA00004651"/>
    </source>
</evidence>
<comment type="caution">
    <text evidence="11">The sequence shown here is derived from an EMBL/GenBank/DDBJ whole genome shotgun (WGS) entry which is preliminary data.</text>
</comment>
<evidence type="ECO:0000256" key="5">
    <source>
        <dbReference type="ARBA" id="ARBA00022989"/>
    </source>
</evidence>
<evidence type="ECO:0000313" key="11">
    <source>
        <dbReference type="EMBL" id="MCM2369445.1"/>
    </source>
</evidence>
<feature type="transmembrane region" description="Helical" evidence="7">
    <location>
        <begin position="293"/>
        <end position="317"/>
    </location>
</feature>
<reference evidence="11 12" key="1">
    <citation type="journal article" date="2022" name="Syst. Appl. Microbiol.">
        <title>Rhodopirellula aestuarii sp. nov., a novel member of the genus Rhodopirellula isolated from brackish sediments collected in the Tagus River estuary, Portugal.</title>
        <authorList>
            <person name="Vitorino I.R."/>
            <person name="Klimek D."/>
            <person name="Calusinska M."/>
            <person name="Lobo-da-Cunha A."/>
            <person name="Vasconcelos V."/>
            <person name="Lage O.M."/>
        </authorList>
    </citation>
    <scope>NUCLEOTIDE SEQUENCE [LARGE SCALE GENOMIC DNA]</scope>
    <source>
        <strain evidence="11 12">ICT_H3.1</strain>
    </source>
</reference>
<feature type="domain" description="Mechanosensitive ion channel MscS" evidence="8">
    <location>
        <begin position="378"/>
        <end position="444"/>
    </location>
</feature>
<comment type="subcellular location">
    <subcellularLocation>
        <location evidence="1">Cell membrane</location>
        <topology evidence="1">Multi-pass membrane protein</topology>
    </subcellularLocation>
</comment>
<dbReference type="Gene3D" id="3.30.70.100">
    <property type="match status" value="1"/>
</dbReference>
<dbReference type="InterPro" id="IPR010920">
    <property type="entry name" value="LSM_dom_sf"/>
</dbReference>
<evidence type="ECO:0000256" key="2">
    <source>
        <dbReference type="ARBA" id="ARBA00008017"/>
    </source>
</evidence>
<keyword evidence="4 7" id="KW-0812">Transmembrane</keyword>
<dbReference type="Pfam" id="PF00924">
    <property type="entry name" value="MS_channel_2nd"/>
    <property type="match status" value="1"/>
</dbReference>
<dbReference type="Pfam" id="PF21088">
    <property type="entry name" value="MS_channel_1st"/>
    <property type="match status" value="1"/>
</dbReference>
<keyword evidence="6 7" id="KW-0472">Membrane</keyword>
<dbReference type="InterPro" id="IPR049142">
    <property type="entry name" value="MS_channel_1st"/>
</dbReference>
<feature type="transmembrane region" description="Helical" evidence="7">
    <location>
        <begin position="216"/>
        <end position="240"/>
    </location>
</feature>
<dbReference type="InterPro" id="IPR011014">
    <property type="entry name" value="MscS_channel_TM-2"/>
</dbReference>
<dbReference type="InterPro" id="IPR049278">
    <property type="entry name" value="MS_channel_C"/>
</dbReference>
<dbReference type="Proteomes" id="UP001202961">
    <property type="component" value="Unassembled WGS sequence"/>
</dbReference>
<dbReference type="SUPFAM" id="SSF82861">
    <property type="entry name" value="Mechanosensitive channel protein MscS (YggB), transmembrane region"/>
    <property type="match status" value="1"/>
</dbReference>
<evidence type="ECO:0000256" key="6">
    <source>
        <dbReference type="ARBA" id="ARBA00023136"/>
    </source>
</evidence>